<dbReference type="EMBL" id="JAHKSW010000021">
    <property type="protein sequence ID" value="KAG7319257.1"/>
    <property type="molecule type" value="Genomic_DNA"/>
</dbReference>
<evidence type="ECO:0000313" key="5">
    <source>
        <dbReference type="Proteomes" id="UP000824219"/>
    </source>
</evidence>
<keyword evidence="3" id="KW-0677">Repeat</keyword>
<evidence type="ECO:0000256" key="1">
    <source>
        <dbReference type="ARBA" id="ARBA00004613"/>
    </source>
</evidence>
<organism evidence="4 5">
    <name type="scientific">Hemibagrus wyckioides</name>
    <dbReference type="NCBI Taxonomy" id="337641"/>
    <lineage>
        <taxon>Eukaryota</taxon>
        <taxon>Metazoa</taxon>
        <taxon>Chordata</taxon>
        <taxon>Craniata</taxon>
        <taxon>Vertebrata</taxon>
        <taxon>Euteleostomi</taxon>
        <taxon>Actinopterygii</taxon>
        <taxon>Neopterygii</taxon>
        <taxon>Teleostei</taxon>
        <taxon>Ostariophysi</taxon>
        <taxon>Siluriformes</taxon>
        <taxon>Bagridae</taxon>
        <taxon>Hemibagrus</taxon>
    </lineage>
</organism>
<reference evidence="4 5" key="1">
    <citation type="submission" date="2021-06" db="EMBL/GenBank/DDBJ databases">
        <title>Chromosome-level genome assembly of the red-tail catfish (Hemibagrus wyckioides).</title>
        <authorList>
            <person name="Shao F."/>
        </authorList>
    </citation>
    <scope>NUCLEOTIDE SEQUENCE [LARGE SCALE GENOMIC DNA]</scope>
    <source>
        <strain evidence="4">EC202008001</strain>
        <tissue evidence="4">Blood</tissue>
    </source>
</reference>
<sequence length="98" mass="10892">MNTNASELCVLSSLAGLHPKLTDETSATAVCCSQSCLTRRPCHQNMPVDEEPGQLRRVATPRLVCYQYPDLRNETLSCGMARSPLRSRSSARNTLRLR</sequence>
<dbReference type="GO" id="GO:0005615">
    <property type="term" value="C:extracellular space"/>
    <property type="evidence" value="ECO:0007669"/>
    <property type="project" value="InterPro"/>
</dbReference>
<proteinExistence type="predicted"/>
<evidence type="ECO:0000256" key="3">
    <source>
        <dbReference type="ARBA" id="ARBA00022737"/>
    </source>
</evidence>
<name>A0A9D3NBN4_9TELE</name>
<comment type="subcellular location">
    <subcellularLocation>
        <location evidence="1">Secreted</location>
    </subcellularLocation>
</comment>
<dbReference type="InterPro" id="IPR020858">
    <property type="entry name" value="Serum_albumin-like"/>
</dbReference>
<dbReference type="Proteomes" id="UP000824219">
    <property type="component" value="Linkage Group LG21"/>
</dbReference>
<accession>A0A9D3NBN4</accession>
<comment type="caution">
    <text evidence="4">The sequence shown here is derived from an EMBL/GenBank/DDBJ whole genome shotgun (WGS) entry which is preliminary data.</text>
</comment>
<evidence type="ECO:0000313" key="4">
    <source>
        <dbReference type="EMBL" id="KAG7319257.1"/>
    </source>
</evidence>
<evidence type="ECO:0000256" key="2">
    <source>
        <dbReference type="ARBA" id="ARBA00022525"/>
    </source>
</evidence>
<protein>
    <submittedName>
        <fullName evidence="4">Uncharacterized protein</fullName>
    </submittedName>
</protein>
<dbReference type="SUPFAM" id="SSF48552">
    <property type="entry name" value="Serum albumin-like"/>
    <property type="match status" value="1"/>
</dbReference>
<keyword evidence="5" id="KW-1185">Reference proteome</keyword>
<keyword evidence="2" id="KW-0964">Secreted</keyword>
<gene>
    <name evidence="4" type="ORF">KOW79_017731</name>
</gene>
<dbReference type="AlphaFoldDB" id="A0A9D3NBN4"/>